<accession>A0A6C0IWD6</accession>
<reference evidence="1" key="1">
    <citation type="journal article" date="2020" name="Nature">
        <title>Giant virus diversity and host interactions through global metagenomics.</title>
        <authorList>
            <person name="Schulz F."/>
            <person name="Roux S."/>
            <person name="Paez-Espino D."/>
            <person name="Jungbluth S."/>
            <person name="Walsh D.A."/>
            <person name="Denef V.J."/>
            <person name="McMahon K.D."/>
            <person name="Konstantinidis K.T."/>
            <person name="Eloe-Fadrosh E.A."/>
            <person name="Kyrpides N.C."/>
            <person name="Woyke T."/>
        </authorList>
    </citation>
    <scope>NUCLEOTIDE SEQUENCE</scope>
    <source>
        <strain evidence="1">GVMAG-M-3300025138-11</strain>
    </source>
</reference>
<name>A0A6C0IWD6_9ZZZZ</name>
<dbReference type="AlphaFoldDB" id="A0A6C0IWD6"/>
<dbReference type="InterPro" id="IPR036249">
    <property type="entry name" value="Thioredoxin-like_sf"/>
</dbReference>
<organism evidence="1">
    <name type="scientific">viral metagenome</name>
    <dbReference type="NCBI Taxonomy" id="1070528"/>
    <lineage>
        <taxon>unclassified sequences</taxon>
        <taxon>metagenomes</taxon>
        <taxon>organismal metagenomes</taxon>
    </lineage>
</organism>
<evidence type="ECO:0000313" key="1">
    <source>
        <dbReference type="EMBL" id="QHT97578.1"/>
    </source>
</evidence>
<proteinExistence type="predicted"/>
<evidence type="ECO:0008006" key="2">
    <source>
        <dbReference type="Google" id="ProtNLM"/>
    </source>
</evidence>
<dbReference type="EMBL" id="MN740282">
    <property type="protein sequence ID" value="QHT97578.1"/>
    <property type="molecule type" value="Genomic_DNA"/>
</dbReference>
<sequence length="162" mass="18907">MSKPVLFYSPNCKYCINLWKDLKQQNLLDKIIKLNINNTTVPKYIKSVPTLIVEGREPLQGNAINMYFNTFNIEKKPSVNNNFNNNQKNDNIQDYLPGEMSNSWSDNYSYIDNTNPIKHTYSFLGNKSIDSNISLKPKVDNTNLNRKLEDYQKERNMNIFKG</sequence>
<protein>
    <recommendedName>
        <fullName evidence="2">Glutaredoxin domain-containing protein</fullName>
    </recommendedName>
</protein>
<dbReference type="SUPFAM" id="SSF52833">
    <property type="entry name" value="Thioredoxin-like"/>
    <property type="match status" value="1"/>
</dbReference>